<name>A0A6A7C197_9PEZI</name>
<gene>
    <name evidence="2" type="ORF">K470DRAFT_299556</name>
</gene>
<accession>A0A6A7C197</accession>
<dbReference type="AlphaFoldDB" id="A0A6A7C197"/>
<dbReference type="EMBL" id="MU005978">
    <property type="protein sequence ID" value="KAF2860779.1"/>
    <property type="molecule type" value="Genomic_DNA"/>
</dbReference>
<organism evidence="2 3">
    <name type="scientific">Piedraia hortae CBS 480.64</name>
    <dbReference type="NCBI Taxonomy" id="1314780"/>
    <lineage>
        <taxon>Eukaryota</taxon>
        <taxon>Fungi</taxon>
        <taxon>Dikarya</taxon>
        <taxon>Ascomycota</taxon>
        <taxon>Pezizomycotina</taxon>
        <taxon>Dothideomycetes</taxon>
        <taxon>Dothideomycetidae</taxon>
        <taxon>Capnodiales</taxon>
        <taxon>Piedraiaceae</taxon>
        <taxon>Piedraia</taxon>
    </lineage>
</organism>
<evidence type="ECO:0000313" key="2">
    <source>
        <dbReference type="EMBL" id="KAF2860779.1"/>
    </source>
</evidence>
<feature type="region of interest" description="Disordered" evidence="1">
    <location>
        <begin position="1"/>
        <end position="104"/>
    </location>
</feature>
<sequence length="488" mass="53188">MSQDLLAAFGEAPPSDRLPKATIDDDNFDDFGDFEDASTVAAHAESSRAPAWKNENPFESKPSFSTQKVVAPGSSKKEESVAPNPLPIRKATPQKTGEDSKIGRHPFAGNMALLFDDNDGDYNAGVDEIDNLAMNPEAAMAYSKKVIREQMEKQDGLPTASDSNILFDVDDYTKEDKGGNDLLSWENDVPTSATAVEVEDDGGWDDFEAAPAAMGANNQAETEDWWDEFQPAASKDIQAAHEEAGGENRSSPSPTAKGSTVDPDPSELPPTNIPPPSLLLSLFPPSFTEVNTILLSPLSKLPISSTDRIAFLSDPATHQYLSSHLQTARVLGHIIAGRKARWKRDIFLSQGMRIGASSGKGGMKLAGIDRAELRKEDREVLDVLALWGAQVGKVRAAVAGANSNARSKGQTIQPPPELSVNMKVTCLAPAEGGFRASRQCALCGLRREERVDKLDVNIEDSFGEWWLDAVLMHTECWAWWRDNRDRLR</sequence>
<feature type="compositionally biased region" description="Acidic residues" evidence="1">
    <location>
        <begin position="24"/>
        <end position="36"/>
    </location>
</feature>
<proteinExistence type="predicted"/>
<reference evidence="2" key="1">
    <citation type="journal article" date="2020" name="Stud. Mycol.">
        <title>101 Dothideomycetes genomes: a test case for predicting lifestyles and emergence of pathogens.</title>
        <authorList>
            <person name="Haridas S."/>
            <person name="Albert R."/>
            <person name="Binder M."/>
            <person name="Bloem J."/>
            <person name="Labutti K."/>
            <person name="Salamov A."/>
            <person name="Andreopoulos B."/>
            <person name="Baker S."/>
            <person name="Barry K."/>
            <person name="Bills G."/>
            <person name="Bluhm B."/>
            <person name="Cannon C."/>
            <person name="Castanera R."/>
            <person name="Culley D."/>
            <person name="Daum C."/>
            <person name="Ezra D."/>
            <person name="Gonzalez J."/>
            <person name="Henrissat B."/>
            <person name="Kuo A."/>
            <person name="Liang C."/>
            <person name="Lipzen A."/>
            <person name="Lutzoni F."/>
            <person name="Magnuson J."/>
            <person name="Mondo S."/>
            <person name="Nolan M."/>
            <person name="Ohm R."/>
            <person name="Pangilinan J."/>
            <person name="Park H.-J."/>
            <person name="Ramirez L."/>
            <person name="Alfaro M."/>
            <person name="Sun H."/>
            <person name="Tritt A."/>
            <person name="Yoshinaga Y."/>
            <person name="Zwiers L.-H."/>
            <person name="Turgeon B."/>
            <person name="Goodwin S."/>
            <person name="Spatafora J."/>
            <person name="Crous P."/>
            <person name="Grigoriev I."/>
        </authorList>
    </citation>
    <scope>NUCLEOTIDE SEQUENCE</scope>
    <source>
        <strain evidence="2">CBS 480.64</strain>
    </source>
</reference>
<evidence type="ECO:0000313" key="3">
    <source>
        <dbReference type="Proteomes" id="UP000799421"/>
    </source>
</evidence>
<dbReference type="PANTHER" id="PTHR42084:SF1">
    <property type="entry name" value="SERINE_THREONINE-PROTEIN KINASE PPK6"/>
    <property type="match status" value="1"/>
</dbReference>
<evidence type="ECO:0000256" key="1">
    <source>
        <dbReference type="SAM" id="MobiDB-lite"/>
    </source>
</evidence>
<dbReference type="Proteomes" id="UP000799421">
    <property type="component" value="Unassembled WGS sequence"/>
</dbReference>
<keyword evidence="3" id="KW-1185">Reference proteome</keyword>
<dbReference type="OrthoDB" id="5420391at2759"/>
<dbReference type="PANTHER" id="PTHR42084">
    <property type="entry name" value="YALI0E26631P"/>
    <property type="match status" value="1"/>
</dbReference>
<feature type="region of interest" description="Disordered" evidence="1">
    <location>
        <begin position="240"/>
        <end position="273"/>
    </location>
</feature>
<feature type="compositionally biased region" description="Polar residues" evidence="1">
    <location>
        <begin position="248"/>
        <end position="258"/>
    </location>
</feature>
<protein>
    <submittedName>
        <fullName evidence="2">Uncharacterized protein</fullName>
    </submittedName>
</protein>